<feature type="region of interest" description="Disordered" evidence="2">
    <location>
        <begin position="81"/>
        <end position="138"/>
    </location>
</feature>
<dbReference type="InterPro" id="IPR036020">
    <property type="entry name" value="WW_dom_sf"/>
</dbReference>
<dbReference type="SUPFAM" id="SSF51045">
    <property type="entry name" value="WW domain"/>
    <property type="match status" value="1"/>
</dbReference>
<gene>
    <name evidence="5" type="primary">PLEKHA5</name>
</gene>
<dbReference type="GO" id="GO:0010314">
    <property type="term" value="F:phosphatidylinositol-5-phosphate binding"/>
    <property type="evidence" value="ECO:0007669"/>
    <property type="project" value="TreeGrafter"/>
</dbReference>
<dbReference type="PROSITE" id="PS50003">
    <property type="entry name" value="PH_DOMAIN"/>
    <property type="match status" value="1"/>
</dbReference>
<feature type="compositionally biased region" description="Low complexity" evidence="2">
    <location>
        <begin position="1082"/>
        <end position="1104"/>
    </location>
</feature>
<reference evidence="5" key="2">
    <citation type="submission" date="2025-09" db="UniProtKB">
        <authorList>
            <consortium name="Ensembl"/>
        </authorList>
    </citation>
    <scope>IDENTIFICATION</scope>
</reference>
<accession>A0A668RW61</accession>
<dbReference type="FunFam" id="2.30.29.30:FF:000083">
    <property type="entry name" value="Pleckstrin homology domain-containing family A member 5"/>
    <property type="match status" value="1"/>
</dbReference>
<keyword evidence="1" id="KW-0175">Coiled coil</keyword>
<evidence type="ECO:0000259" key="4">
    <source>
        <dbReference type="PROSITE" id="PS50020"/>
    </source>
</evidence>
<dbReference type="CDD" id="cd13248">
    <property type="entry name" value="PH_PEPP1_2_3"/>
    <property type="match status" value="1"/>
</dbReference>
<dbReference type="SMART" id="SM00233">
    <property type="entry name" value="PH"/>
    <property type="match status" value="1"/>
</dbReference>
<feature type="compositionally biased region" description="Basic residues" evidence="2">
    <location>
        <begin position="895"/>
        <end position="910"/>
    </location>
</feature>
<feature type="compositionally biased region" description="Basic and acidic residues" evidence="2">
    <location>
        <begin position="882"/>
        <end position="894"/>
    </location>
</feature>
<feature type="domain" description="WW" evidence="4">
    <location>
        <begin position="28"/>
        <end position="61"/>
    </location>
</feature>
<evidence type="ECO:0000259" key="3">
    <source>
        <dbReference type="PROSITE" id="PS50003"/>
    </source>
</evidence>
<dbReference type="AlphaFoldDB" id="A0A668RW61"/>
<name>A0A668RW61_OREAU</name>
<dbReference type="InterPro" id="IPR040392">
    <property type="entry name" value="PKHA4-7_PH"/>
</dbReference>
<feature type="compositionally biased region" description="Basic and acidic residues" evidence="2">
    <location>
        <begin position="297"/>
        <end position="320"/>
    </location>
</feature>
<dbReference type="GO" id="GO:0005829">
    <property type="term" value="C:cytosol"/>
    <property type="evidence" value="ECO:0007669"/>
    <property type="project" value="TreeGrafter"/>
</dbReference>
<dbReference type="Gene3D" id="2.30.29.30">
    <property type="entry name" value="Pleckstrin-homology domain (PH domain)/Phosphotyrosine-binding domain (PTB)"/>
    <property type="match status" value="1"/>
</dbReference>
<feature type="compositionally biased region" description="Basic and acidic residues" evidence="2">
    <location>
        <begin position="860"/>
        <end position="870"/>
    </location>
</feature>
<proteinExistence type="predicted"/>
<evidence type="ECO:0000256" key="2">
    <source>
        <dbReference type="SAM" id="MobiDB-lite"/>
    </source>
</evidence>
<dbReference type="SUPFAM" id="SSF50729">
    <property type="entry name" value="PH domain-like"/>
    <property type="match status" value="1"/>
</dbReference>
<organism evidence="5 6">
    <name type="scientific">Oreochromis aureus</name>
    <name type="common">Israeli tilapia</name>
    <name type="synonym">Chromis aureus</name>
    <dbReference type="NCBI Taxonomy" id="47969"/>
    <lineage>
        <taxon>Eukaryota</taxon>
        <taxon>Metazoa</taxon>
        <taxon>Chordata</taxon>
        <taxon>Craniata</taxon>
        <taxon>Vertebrata</taxon>
        <taxon>Euteleostomi</taxon>
        <taxon>Actinopterygii</taxon>
        <taxon>Neopterygii</taxon>
        <taxon>Teleostei</taxon>
        <taxon>Neoteleostei</taxon>
        <taxon>Acanthomorphata</taxon>
        <taxon>Ovalentaria</taxon>
        <taxon>Cichlomorphae</taxon>
        <taxon>Cichliformes</taxon>
        <taxon>Cichlidae</taxon>
        <taxon>African cichlids</taxon>
        <taxon>Pseudocrenilabrinae</taxon>
        <taxon>Oreochromini</taxon>
        <taxon>Oreochromis</taxon>
    </lineage>
</organism>
<dbReference type="Pfam" id="PF25541">
    <property type="entry name" value="TBCA_PH"/>
    <property type="match status" value="1"/>
</dbReference>
<dbReference type="Gene3D" id="2.20.70.10">
    <property type="match status" value="1"/>
</dbReference>
<dbReference type="InterPro" id="IPR057971">
    <property type="entry name" value="PKHA4-7_TBCA"/>
</dbReference>
<feature type="compositionally biased region" description="Basic and acidic residues" evidence="2">
    <location>
        <begin position="810"/>
        <end position="824"/>
    </location>
</feature>
<feature type="compositionally biased region" description="Basic and acidic residues" evidence="2">
    <location>
        <begin position="268"/>
        <end position="288"/>
    </location>
</feature>
<dbReference type="GO" id="GO:0080025">
    <property type="term" value="F:phosphatidylinositol-3,5-bisphosphate binding"/>
    <property type="evidence" value="ECO:0007669"/>
    <property type="project" value="TreeGrafter"/>
</dbReference>
<feature type="region of interest" description="Disordered" evidence="2">
    <location>
        <begin position="260"/>
        <end position="429"/>
    </location>
</feature>
<feature type="compositionally biased region" description="Polar residues" evidence="2">
    <location>
        <begin position="912"/>
        <end position="925"/>
    </location>
</feature>
<feature type="coiled-coil region" evidence="1">
    <location>
        <begin position="635"/>
        <end position="662"/>
    </location>
</feature>
<feature type="compositionally biased region" description="Basic residues" evidence="2">
    <location>
        <begin position="119"/>
        <end position="128"/>
    </location>
</feature>
<dbReference type="PANTHER" id="PTHR12752">
    <property type="entry name" value="PHOSPHOINOSITOL 3-PHOSPHATE-BINDING PROTEIN"/>
    <property type="match status" value="1"/>
</dbReference>
<dbReference type="InterPro" id="IPR001202">
    <property type="entry name" value="WW_dom"/>
</dbReference>
<reference evidence="5" key="1">
    <citation type="submission" date="2025-08" db="UniProtKB">
        <authorList>
            <consortium name="Ensembl"/>
        </authorList>
    </citation>
    <scope>IDENTIFICATION</scope>
</reference>
<feature type="compositionally biased region" description="Polar residues" evidence="2">
    <location>
        <begin position="339"/>
        <end position="362"/>
    </location>
</feature>
<dbReference type="InterPro" id="IPR001849">
    <property type="entry name" value="PH_domain"/>
</dbReference>
<dbReference type="Pfam" id="PF00169">
    <property type="entry name" value="PH"/>
    <property type="match status" value="1"/>
</dbReference>
<evidence type="ECO:0000313" key="5">
    <source>
        <dbReference type="Ensembl" id="ENSOABP00000004416.2"/>
    </source>
</evidence>
<dbReference type="Ensembl" id="ENSOABT00000004584.2">
    <property type="protein sequence ID" value="ENSOABP00000004416.2"/>
    <property type="gene ID" value="ENSOABG00000002290.2"/>
</dbReference>
<dbReference type="GO" id="GO:0032266">
    <property type="term" value="F:phosphatidylinositol-3-phosphate binding"/>
    <property type="evidence" value="ECO:0007669"/>
    <property type="project" value="TreeGrafter"/>
</dbReference>
<dbReference type="GO" id="GO:0070273">
    <property type="term" value="F:phosphatidylinositol-4-phosphate binding"/>
    <property type="evidence" value="ECO:0007669"/>
    <property type="project" value="TreeGrafter"/>
</dbReference>
<feature type="compositionally biased region" description="Polar residues" evidence="2">
    <location>
        <begin position="92"/>
        <end position="102"/>
    </location>
</feature>
<feature type="region of interest" description="Disordered" evidence="2">
    <location>
        <begin position="1082"/>
        <end position="1114"/>
    </location>
</feature>
<dbReference type="PROSITE" id="PS50020">
    <property type="entry name" value="WW_DOMAIN_2"/>
    <property type="match status" value="1"/>
</dbReference>
<sequence>MLAVQGSKISALKCFDTGPYLTVSSCVTDLPTGWEEGYTFEGARCFINHNERKVTCKHPVSGLPSQDNCIFVINEQSASKVPANEKKERPVSTMSEASNYTGGSEHAATPSSPGGRPSRPSKKIHNFGKRSNSIRRNPGAPVIKRNWLYKQDSTGMKLWKKRWFVLSDLCLFYYRDEKEEGILGSILLPSFRISMLSVDDHITRKYAFKATHPNMRTYYFCTDTAKEMESWMKVMTDAALVQSEPVKRLDKLKMEQCGPQEINHVANHRTETEIQKNERNREVDREHAAVSPTTEEEERKQRDAERYGFQKDGADRERPLTKINSIKLQPAQAAAIKANMTSPQPQTEVDGSQHSPQVNGSGEQRPANGTGVPPRQSSPHEPDRSLSRTSSMQQLEQWVRTQRGRGQDDDTRSITSYQTLPRNLPSHRVPYMPHYGDGYCSMPRNSMAQRDSICSMSPSVYEQAMGPAMTDKRRSMRDDTMWQLYEWQQRQAYGRQPGLYSNMASPKTMINLSEHAAPSHSIPPSPSHGSLSMYGGYSPMRSYNMGNTRSEISSPIYRRDMTVERRQRPPVNKYAYLPDRRSMPAGIPIQTITAQSLQGKTMSPEDYREQAYTCMPEEVDTDTKLSRLCEQDKMVRIQEDKLQQLYREKHTLETALLSASQEIELGSDNPAAMQSVMQQRDLLQSGLLSTCREVSRVTAEVERLWREYDRMEGDVTMAKNNLLEQLEALGSPQTEPPSQQHVRIQKELWRIQDVMEALNKHKAQRNALDGMSFYGPKANFSKHKNEGPDYRLYKSEPELTTVAEVDENNGEDRSEYPSDREHVGNKGMSYPVGIVPPRTKSPVPDSSSIASYVTLRKSRKPDPRTERPRSAVEQQLCAVESSRPRMSVEEQLERIRRHQQGTLREKKKSLSIRGSSQENTPSRSHSFTKENHYRNTQFQMRRRDEVISSDIQELEASLRQQEVVGEQETPAEEIARLKESSQADHFNVDRELSVPDKVLIPERYIESDPEEALSPEQEADKQRKVDRIKALIAKNSMQNVLPSLALSPEEETEEEVTVQEKEKMINISYELAAEASKRSKLVAVKSLSSSSPPHPQSPTTAPPQLTDGSHFMCV</sequence>
<feature type="compositionally biased region" description="Polar residues" evidence="2">
    <location>
        <begin position="387"/>
        <end position="400"/>
    </location>
</feature>
<keyword evidence="6" id="KW-1185">Reference proteome</keyword>
<dbReference type="PANTHER" id="PTHR12752:SF3">
    <property type="entry name" value="PLECKSTRIN HOMOLOGY DOMAIN-CONTAINING FAMILY A MEMBER 5"/>
    <property type="match status" value="1"/>
</dbReference>
<protein>
    <recommendedName>
        <fullName evidence="7">Pleckstrin homology domain containing A5</fullName>
    </recommendedName>
</protein>
<evidence type="ECO:0008006" key="7">
    <source>
        <dbReference type="Google" id="ProtNLM"/>
    </source>
</evidence>
<dbReference type="Proteomes" id="UP000472276">
    <property type="component" value="Unassembled WGS sequence"/>
</dbReference>
<evidence type="ECO:0000313" key="6">
    <source>
        <dbReference type="Proteomes" id="UP000472276"/>
    </source>
</evidence>
<feature type="region of interest" description="Disordered" evidence="2">
    <location>
        <begin position="806"/>
        <end position="941"/>
    </location>
</feature>
<feature type="domain" description="PH" evidence="3">
    <location>
        <begin position="141"/>
        <end position="240"/>
    </location>
</feature>
<evidence type="ECO:0000256" key="1">
    <source>
        <dbReference type="SAM" id="Coils"/>
    </source>
</evidence>
<dbReference type="InterPro" id="IPR011993">
    <property type="entry name" value="PH-like_dom_sf"/>
</dbReference>